<name>A0A7S4FXE0_9EUGL</name>
<protein>
    <submittedName>
        <fullName evidence="2">Uncharacterized protein</fullName>
    </submittedName>
</protein>
<organism evidence="2">
    <name type="scientific">Eutreptiella gymnastica</name>
    <dbReference type="NCBI Taxonomy" id="73025"/>
    <lineage>
        <taxon>Eukaryota</taxon>
        <taxon>Discoba</taxon>
        <taxon>Euglenozoa</taxon>
        <taxon>Euglenida</taxon>
        <taxon>Spirocuta</taxon>
        <taxon>Euglenophyceae</taxon>
        <taxon>Eutreptiales</taxon>
        <taxon>Eutreptiaceae</taxon>
        <taxon>Eutreptiella</taxon>
    </lineage>
</organism>
<sequence>MQRTLPFKDVRKIIDERRGSKSAVLRDDETSDDSHVSLGSDTKPAKEDVSAILAWFVSNAPCLGEQTVHSNAGHSVLQELVVKWPGLPKGLHTMLDMQAISPHHYQHIYYHESLSLTAEQILEKTGGENVPYDEKQGYCIPFAVDIEGRLLVVTVAGRGVVMQWDPMDRSIRALDPSSGSVSYDDYLSKYRVQLCGGAQVMDYAPHNGPSVRCAGQLEFIEGVGVVLCMVTEDGGEG</sequence>
<dbReference type="EMBL" id="HBJA01084632">
    <property type="protein sequence ID" value="CAE0818310.1"/>
    <property type="molecule type" value="Transcribed_RNA"/>
</dbReference>
<proteinExistence type="predicted"/>
<reference evidence="2" key="1">
    <citation type="submission" date="2021-01" db="EMBL/GenBank/DDBJ databases">
        <authorList>
            <person name="Corre E."/>
            <person name="Pelletier E."/>
            <person name="Niang G."/>
            <person name="Scheremetjew M."/>
            <person name="Finn R."/>
            <person name="Kale V."/>
            <person name="Holt S."/>
            <person name="Cochrane G."/>
            <person name="Meng A."/>
            <person name="Brown T."/>
            <person name="Cohen L."/>
        </authorList>
    </citation>
    <scope>NUCLEOTIDE SEQUENCE</scope>
    <source>
        <strain evidence="2">CCMP1594</strain>
    </source>
</reference>
<dbReference type="AlphaFoldDB" id="A0A7S4FXE0"/>
<feature type="region of interest" description="Disordered" evidence="1">
    <location>
        <begin position="19"/>
        <end position="42"/>
    </location>
</feature>
<accession>A0A7S4FXE0</accession>
<evidence type="ECO:0000256" key="1">
    <source>
        <dbReference type="SAM" id="MobiDB-lite"/>
    </source>
</evidence>
<evidence type="ECO:0000313" key="2">
    <source>
        <dbReference type="EMBL" id="CAE0818310.1"/>
    </source>
</evidence>
<gene>
    <name evidence="2" type="ORF">EGYM00163_LOCUS29478</name>
</gene>
<feature type="compositionally biased region" description="Basic and acidic residues" evidence="1">
    <location>
        <begin position="19"/>
        <end position="35"/>
    </location>
</feature>